<keyword evidence="2" id="KW-0812">Transmembrane</keyword>
<proteinExistence type="predicted"/>
<accession>A0AAD6XNM2</accession>
<keyword evidence="4" id="KW-1185">Reference proteome</keyword>
<name>A0AAD6XNM2_9AGAR</name>
<keyword evidence="2" id="KW-0472">Membrane</keyword>
<keyword evidence="2" id="KW-1133">Transmembrane helix</keyword>
<dbReference type="EMBL" id="JARJCN010000029">
    <property type="protein sequence ID" value="KAJ7087344.1"/>
    <property type="molecule type" value="Genomic_DNA"/>
</dbReference>
<feature type="region of interest" description="Disordered" evidence="1">
    <location>
        <begin position="1"/>
        <end position="39"/>
    </location>
</feature>
<organism evidence="3 4">
    <name type="scientific">Mycena belliarum</name>
    <dbReference type="NCBI Taxonomy" id="1033014"/>
    <lineage>
        <taxon>Eukaryota</taxon>
        <taxon>Fungi</taxon>
        <taxon>Dikarya</taxon>
        <taxon>Basidiomycota</taxon>
        <taxon>Agaricomycotina</taxon>
        <taxon>Agaricomycetes</taxon>
        <taxon>Agaricomycetidae</taxon>
        <taxon>Agaricales</taxon>
        <taxon>Marasmiineae</taxon>
        <taxon>Mycenaceae</taxon>
        <taxon>Mycena</taxon>
    </lineage>
</organism>
<comment type="caution">
    <text evidence="3">The sequence shown here is derived from an EMBL/GenBank/DDBJ whole genome shotgun (WGS) entry which is preliminary data.</text>
</comment>
<evidence type="ECO:0000256" key="1">
    <source>
        <dbReference type="SAM" id="MobiDB-lite"/>
    </source>
</evidence>
<gene>
    <name evidence="3" type="ORF">B0H15DRAFT_309326</name>
</gene>
<dbReference type="AlphaFoldDB" id="A0AAD6XNM2"/>
<evidence type="ECO:0000313" key="3">
    <source>
        <dbReference type="EMBL" id="KAJ7087344.1"/>
    </source>
</evidence>
<dbReference type="Proteomes" id="UP001222325">
    <property type="component" value="Unassembled WGS sequence"/>
</dbReference>
<sequence length="166" mass="18314">MIMDNQSASADKKYPKPPPYYGRQSSPSSSPSDEHGSTRFDISEAEWKAKLKTLQRMIRKYNWMRRGDEGALCASMRDLAASHNDPEVQAYWNRRADEFQKASDADKRTVLGDIARGVVALIVAPLAITGFILFATGALIKYSGDVLTGGRASSMSLMKSKKTPAH</sequence>
<feature type="transmembrane region" description="Helical" evidence="2">
    <location>
        <begin position="117"/>
        <end position="140"/>
    </location>
</feature>
<evidence type="ECO:0000256" key="2">
    <source>
        <dbReference type="SAM" id="Phobius"/>
    </source>
</evidence>
<reference evidence="3" key="1">
    <citation type="submission" date="2023-03" db="EMBL/GenBank/DDBJ databases">
        <title>Massive genome expansion in bonnet fungi (Mycena s.s.) driven by repeated elements and novel gene families across ecological guilds.</title>
        <authorList>
            <consortium name="Lawrence Berkeley National Laboratory"/>
            <person name="Harder C.B."/>
            <person name="Miyauchi S."/>
            <person name="Viragh M."/>
            <person name="Kuo A."/>
            <person name="Thoen E."/>
            <person name="Andreopoulos B."/>
            <person name="Lu D."/>
            <person name="Skrede I."/>
            <person name="Drula E."/>
            <person name="Henrissat B."/>
            <person name="Morin E."/>
            <person name="Kohler A."/>
            <person name="Barry K."/>
            <person name="LaButti K."/>
            <person name="Morin E."/>
            <person name="Salamov A."/>
            <person name="Lipzen A."/>
            <person name="Mereny Z."/>
            <person name="Hegedus B."/>
            <person name="Baldrian P."/>
            <person name="Stursova M."/>
            <person name="Weitz H."/>
            <person name="Taylor A."/>
            <person name="Grigoriev I.V."/>
            <person name="Nagy L.G."/>
            <person name="Martin F."/>
            <person name="Kauserud H."/>
        </authorList>
    </citation>
    <scope>NUCLEOTIDE SEQUENCE</scope>
    <source>
        <strain evidence="3">CBHHK173m</strain>
    </source>
</reference>
<protein>
    <submittedName>
        <fullName evidence="3">Uncharacterized protein</fullName>
    </submittedName>
</protein>
<evidence type="ECO:0000313" key="4">
    <source>
        <dbReference type="Proteomes" id="UP001222325"/>
    </source>
</evidence>